<reference evidence="1 2" key="1">
    <citation type="journal article" date="2017" name="Nat. Commun.">
        <title>In situ click chemistry generation of cyclooxygenase-2 inhibitors.</title>
        <authorList>
            <person name="Bhardwaj A."/>
            <person name="Kaur J."/>
            <person name="Wuest M."/>
            <person name="Wuest F."/>
        </authorList>
    </citation>
    <scope>NUCLEOTIDE SEQUENCE [LARGE SCALE GENOMIC DNA]</scope>
    <source>
        <strain evidence="1">S2_012_000_R3_94</strain>
    </source>
</reference>
<sequence>MRSRVVAWLRVLLPLAALAILSTLFLLPQSPDPDAAIPYADVDAEALARDPRMTRPEFSGVTESGAAVTLTAERASPAQSEDAEADQLRMTWRAPDGLAADLTAPHGKVDGTMIRLNGGVRVTLSDGWAMTVPVLNTDTTTGVMTGEGGMTTFAPFGRIDADRMEMTRNADGQHVLNLSGGVRLVYQP</sequence>
<evidence type="ECO:0008006" key="3">
    <source>
        <dbReference type="Google" id="ProtNLM"/>
    </source>
</evidence>
<name>A0A533IA36_PARDE</name>
<dbReference type="AlphaFoldDB" id="A0A533IA36"/>
<dbReference type="Proteomes" id="UP000315344">
    <property type="component" value="Unassembled WGS sequence"/>
</dbReference>
<evidence type="ECO:0000313" key="1">
    <source>
        <dbReference type="EMBL" id="TKW66672.1"/>
    </source>
</evidence>
<gene>
    <name evidence="1" type="ORF">DI616_09265</name>
</gene>
<dbReference type="EMBL" id="VAFL01000006">
    <property type="protein sequence ID" value="TKW66672.1"/>
    <property type="molecule type" value="Genomic_DNA"/>
</dbReference>
<organism evidence="1 2">
    <name type="scientific">Paracoccus denitrificans</name>
    <dbReference type="NCBI Taxonomy" id="266"/>
    <lineage>
        <taxon>Bacteria</taxon>
        <taxon>Pseudomonadati</taxon>
        <taxon>Pseudomonadota</taxon>
        <taxon>Alphaproteobacteria</taxon>
        <taxon>Rhodobacterales</taxon>
        <taxon>Paracoccaceae</taxon>
        <taxon>Paracoccus</taxon>
    </lineage>
</organism>
<proteinExistence type="predicted"/>
<accession>A0A533IA36</accession>
<protein>
    <recommendedName>
        <fullName evidence="3">Lipopolysaccharide export system protein LptC</fullName>
    </recommendedName>
</protein>
<evidence type="ECO:0000313" key="2">
    <source>
        <dbReference type="Proteomes" id="UP000315344"/>
    </source>
</evidence>
<comment type="caution">
    <text evidence="1">The sequence shown here is derived from an EMBL/GenBank/DDBJ whole genome shotgun (WGS) entry which is preliminary data.</text>
</comment>